<organism evidence="1 2">
    <name type="scientific">Brachionus calyciflorus</name>
    <dbReference type="NCBI Taxonomy" id="104777"/>
    <lineage>
        <taxon>Eukaryota</taxon>
        <taxon>Metazoa</taxon>
        <taxon>Spiralia</taxon>
        <taxon>Gnathifera</taxon>
        <taxon>Rotifera</taxon>
        <taxon>Eurotatoria</taxon>
        <taxon>Monogononta</taxon>
        <taxon>Pseudotrocha</taxon>
        <taxon>Ploima</taxon>
        <taxon>Brachionidae</taxon>
        <taxon>Brachionus</taxon>
    </lineage>
</organism>
<reference evidence="1" key="1">
    <citation type="submission" date="2021-02" db="EMBL/GenBank/DDBJ databases">
        <authorList>
            <person name="Nowell W R."/>
        </authorList>
    </citation>
    <scope>NUCLEOTIDE SEQUENCE</scope>
    <source>
        <strain evidence="1">Ploen Becks lab</strain>
    </source>
</reference>
<gene>
    <name evidence="1" type="ORF">OXX778_LOCUS4920</name>
</gene>
<keyword evidence="2" id="KW-1185">Reference proteome</keyword>
<proteinExistence type="predicted"/>
<protein>
    <submittedName>
        <fullName evidence="1">Uncharacterized protein</fullName>
    </submittedName>
</protein>
<dbReference type="AlphaFoldDB" id="A0A813QQH7"/>
<comment type="caution">
    <text evidence="1">The sequence shown here is derived from an EMBL/GenBank/DDBJ whole genome shotgun (WGS) entry which is preliminary data.</text>
</comment>
<name>A0A813QQH7_9BILA</name>
<accession>A0A813QQH7</accession>
<dbReference type="EMBL" id="CAJNOC010000512">
    <property type="protein sequence ID" value="CAF0770418.1"/>
    <property type="molecule type" value="Genomic_DNA"/>
</dbReference>
<dbReference type="Proteomes" id="UP000663879">
    <property type="component" value="Unassembled WGS sequence"/>
</dbReference>
<evidence type="ECO:0000313" key="1">
    <source>
        <dbReference type="EMBL" id="CAF0770418.1"/>
    </source>
</evidence>
<evidence type="ECO:0000313" key="2">
    <source>
        <dbReference type="Proteomes" id="UP000663879"/>
    </source>
</evidence>
<sequence>MEKVEDKILQQLKSSKEDIKSIPSTINENASDLGSIKDFVRDSSAMIIQIGPQIKNARENIKNVKNSLNN</sequence>